<keyword evidence="3" id="KW-1185">Reference proteome</keyword>
<organism evidence="2 3">
    <name type="scientific">Photobacterium ganghwense</name>
    <dbReference type="NCBI Taxonomy" id="320778"/>
    <lineage>
        <taxon>Bacteria</taxon>
        <taxon>Pseudomonadati</taxon>
        <taxon>Pseudomonadota</taxon>
        <taxon>Gammaproteobacteria</taxon>
        <taxon>Vibrionales</taxon>
        <taxon>Vibrionaceae</taxon>
        <taxon>Photobacterium</taxon>
    </lineage>
</organism>
<dbReference type="Proteomes" id="UP000035909">
    <property type="component" value="Unassembled WGS sequence"/>
</dbReference>
<feature type="chain" id="PRO_5005252450" description="DUF1496 domain-containing protein" evidence="1">
    <location>
        <begin position="21"/>
        <end position="89"/>
    </location>
</feature>
<dbReference type="AlphaFoldDB" id="A0A0J1HGF8"/>
<dbReference type="PATRIC" id="fig|320778.3.peg.1889"/>
<accession>A0A0J1HGF8</accession>
<evidence type="ECO:0000256" key="1">
    <source>
        <dbReference type="SAM" id="SignalP"/>
    </source>
</evidence>
<proteinExistence type="predicted"/>
<reference evidence="2 3" key="1">
    <citation type="submission" date="2015-05" db="EMBL/GenBank/DDBJ databases">
        <title>Photobacterium galathea sp. nov.</title>
        <authorList>
            <person name="Machado H."/>
            <person name="Gram L."/>
        </authorList>
    </citation>
    <scope>NUCLEOTIDE SEQUENCE [LARGE SCALE GENOMIC DNA]</scope>
    <source>
        <strain evidence="2 3">DSM 22954</strain>
    </source>
</reference>
<evidence type="ECO:0000313" key="3">
    <source>
        <dbReference type="Proteomes" id="UP000035909"/>
    </source>
</evidence>
<dbReference type="InterPro" id="IPR009971">
    <property type="entry name" value="DUF1496"/>
</dbReference>
<name>A0A0J1HGF8_9GAMM</name>
<evidence type="ECO:0008006" key="4">
    <source>
        <dbReference type="Google" id="ProtNLM"/>
    </source>
</evidence>
<keyword evidence="1" id="KW-0732">Signal</keyword>
<sequence length="89" mass="9661">MHRVVLGISVAAAFSAPAIAKVNEVSMKPQPTITLEGELTQHRACFYDGKKYSLGAVISVGAVLLECVPEKSFETNGKLRWQTLETKAK</sequence>
<comment type="caution">
    <text evidence="2">The sequence shown here is derived from an EMBL/GenBank/DDBJ whole genome shotgun (WGS) entry which is preliminary data.</text>
</comment>
<feature type="signal peptide" evidence="1">
    <location>
        <begin position="1"/>
        <end position="20"/>
    </location>
</feature>
<evidence type="ECO:0000313" key="2">
    <source>
        <dbReference type="EMBL" id="KLV10690.1"/>
    </source>
</evidence>
<gene>
    <name evidence="2" type="ORF">ABT57_08705</name>
</gene>
<dbReference type="Pfam" id="PF07383">
    <property type="entry name" value="DUF1496"/>
    <property type="match status" value="1"/>
</dbReference>
<dbReference type="EMBL" id="LDOU01000006">
    <property type="protein sequence ID" value="KLV10690.1"/>
    <property type="molecule type" value="Genomic_DNA"/>
</dbReference>
<protein>
    <recommendedName>
        <fullName evidence="4">DUF1496 domain-containing protein</fullName>
    </recommendedName>
</protein>